<evidence type="ECO:0000256" key="3">
    <source>
        <dbReference type="ARBA" id="ARBA00023159"/>
    </source>
</evidence>
<dbReference type="CDD" id="cd00092">
    <property type="entry name" value="HTH_CRP"/>
    <property type="match status" value="1"/>
</dbReference>
<dbReference type="Proteomes" id="UP000027936">
    <property type="component" value="Unassembled WGS sequence"/>
</dbReference>
<dbReference type="PROSITE" id="PS50042">
    <property type="entry name" value="CNMP_BINDING_3"/>
    <property type="match status" value="1"/>
</dbReference>
<dbReference type="AlphaFoldDB" id="A0A072NHA0"/>
<feature type="domain" description="Cyclic nucleotide-binding" evidence="5">
    <location>
        <begin position="11"/>
        <end position="117"/>
    </location>
</feature>
<dbReference type="GO" id="GO:0005829">
    <property type="term" value="C:cytosol"/>
    <property type="evidence" value="ECO:0007669"/>
    <property type="project" value="TreeGrafter"/>
</dbReference>
<dbReference type="GO" id="GO:0003700">
    <property type="term" value="F:DNA-binding transcription factor activity"/>
    <property type="evidence" value="ECO:0007669"/>
    <property type="project" value="TreeGrafter"/>
</dbReference>
<dbReference type="PATRIC" id="fig|1348973.3.peg.4387"/>
<dbReference type="SUPFAM" id="SSF51206">
    <property type="entry name" value="cAMP-binding domain-like"/>
    <property type="match status" value="1"/>
</dbReference>
<dbReference type="InterPro" id="IPR050397">
    <property type="entry name" value="Env_Response_Regulators"/>
</dbReference>
<protein>
    <submittedName>
        <fullName evidence="7">cAMP-binding protein</fullName>
    </submittedName>
</protein>
<organism evidence="7 8">
    <name type="scientific">Schinkia azotoformans MEV2011</name>
    <dbReference type="NCBI Taxonomy" id="1348973"/>
    <lineage>
        <taxon>Bacteria</taxon>
        <taxon>Bacillati</taxon>
        <taxon>Bacillota</taxon>
        <taxon>Bacilli</taxon>
        <taxon>Bacillales</taxon>
        <taxon>Bacillaceae</taxon>
        <taxon>Calidifontibacillus/Schinkia group</taxon>
        <taxon>Schinkia</taxon>
    </lineage>
</organism>
<dbReference type="Pfam" id="PF00027">
    <property type="entry name" value="cNMP_binding"/>
    <property type="match status" value="1"/>
</dbReference>
<dbReference type="PANTHER" id="PTHR24567:SF74">
    <property type="entry name" value="HTH-TYPE TRANSCRIPTIONAL REGULATOR ARCR"/>
    <property type="match status" value="1"/>
</dbReference>
<dbReference type="InterPro" id="IPR000595">
    <property type="entry name" value="cNMP-bd_dom"/>
</dbReference>
<evidence type="ECO:0000313" key="8">
    <source>
        <dbReference type="Proteomes" id="UP000027936"/>
    </source>
</evidence>
<dbReference type="SUPFAM" id="SSF46785">
    <property type="entry name" value="Winged helix' DNA-binding domain"/>
    <property type="match status" value="1"/>
</dbReference>
<dbReference type="CDD" id="cd00038">
    <property type="entry name" value="CAP_ED"/>
    <property type="match status" value="1"/>
</dbReference>
<dbReference type="EMBL" id="JJRY01000030">
    <property type="protein sequence ID" value="KEF36283.1"/>
    <property type="molecule type" value="Genomic_DNA"/>
</dbReference>
<keyword evidence="1" id="KW-0805">Transcription regulation</keyword>
<evidence type="ECO:0000259" key="6">
    <source>
        <dbReference type="PROSITE" id="PS51063"/>
    </source>
</evidence>
<comment type="caution">
    <text evidence="7">The sequence shown here is derived from an EMBL/GenBank/DDBJ whole genome shotgun (WGS) entry which is preliminary data.</text>
</comment>
<dbReference type="PANTHER" id="PTHR24567">
    <property type="entry name" value="CRP FAMILY TRANSCRIPTIONAL REGULATORY PROTEIN"/>
    <property type="match status" value="1"/>
</dbReference>
<dbReference type="Gene3D" id="2.60.120.10">
    <property type="entry name" value="Jelly Rolls"/>
    <property type="match status" value="1"/>
</dbReference>
<dbReference type="InterPro" id="IPR018490">
    <property type="entry name" value="cNMP-bd_dom_sf"/>
</dbReference>
<dbReference type="PRINTS" id="PR00034">
    <property type="entry name" value="HTHCRP"/>
</dbReference>
<dbReference type="InterPro" id="IPR014710">
    <property type="entry name" value="RmlC-like_jellyroll"/>
</dbReference>
<evidence type="ECO:0000256" key="4">
    <source>
        <dbReference type="ARBA" id="ARBA00023163"/>
    </source>
</evidence>
<dbReference type="SMART" id="SM00419">
    <property type="entry name" value="HTH_CRP"/>
    <property type="match status" value="1"/>
</dbReference>
<dbReference type="RefSeq" id="WP_035198499.1">
    <property type="nucleotide sequence ID" value="NZ_JJRY01000030.1"/>
</dbReference>
<evidence type="ECO:0000313" key="7">
    <source>
        <dbReference type="EMBL" id="KEF36283.1"/>
    </source>
</evidence>
<keyword evidence="3" id="KW-0010">Activator</keyword>
<dbReference type="OrthoDB" id="9810708at2"/>
<accession>A0A072NHA0</accession>
<name>A0A072NHA0_SCHAZ</name>
<evidence type="ECO:0000259" key="5">
    <source>
        <dbReference type="PROSITE" id="PS50042"/>
    </source>
</evidence>
<dbReference type="InterPro" id="IPR036390">
    <property type="entry name" value="WH_DNA-bd_sf"/>
</dbReference>
<evidence type="ECO:0000256" key="1">
    <source>
        <dbReference type="ARBA" id="ARBA00023015"/>
    </source>
</evidence>
<proteinExistence type="predicted"/>
<dbReference type="Pfam" id="PF13545">
    <property type="entry name" value="HTH_Crp_2"/>
    <property type="match status" value="1"/>
</dbReference>
<dbReference type="InterPro" id="IPR036388">
    <property type="entry name" value="WH-like_DNA-bd_sf"/>
</dbReference>
<sequence length="235" mass="26161">MNIEFLRSIPFFQNVSDNIISTLSLKVKTATYKKGEVIFSECDESKAIYFVKSGTVKIKKVNHQGKELVVCIKRPGNLFAEVSVFSKPGSTYPGTAQTLADTEVLYLLASDVEELMGTNPSFSVEMIRFMAGQLHSFSNILADVALLDVYTKTVKTIERLANDFGKRTKCGIKIELPLSIQELANIIGSTRESVSRVITKLKEQGSITFDDKKIVITNRCDFCKRFAETASSVNY</sequence>
<evidence type="ECO:0000256" key="2">
    <source>
        <dbReference type="ARBA" id="ARBA00023125"/>
    </source>
</evidence>
<gene>
    <name evidence="7" type="ORF">M670_04519</name>
</gene>
<feature type="domain" description="HTH crp-type" evidence="6">
    <location>
        <begin position="147"/>
        <end position="220"/>
    </location>
</feature>
<keyword evidence="2" id="KW-0238">DNA-binding</keyword>
<dbReference type="InterPro" id="IPR012318">
    <property type="entry name" value="HTH_CRP"/>
</dbReference>
<reference evidence="7 8" key="1">
    <citation type="submission" date="2014-04" db="EMBL/GenBank/DDBJ databases">
        <title>Draft genome sequence of Bacillus azotoformans MEV2011, a (co-) denitrifying strain unable to grow in the presence of oxygen.</title>
        <authorList>
            <person name="Nielsen M."/>
            <person name="Schreiber L."/>
            <person name="Finster K."/>
            <person name="Schramm A."/>
        </authorList>
    </citation>
    <scope>NUCLEOTIDE SEQUENCE [LARGE SCALE GENOMIC DNA]</scope>
    <source>
        <strain evidence="7 8">MEV2011</strain>
    </source>
</reference>
<dbReference type="PROSITE" id="PS51063">
    <property type="entry name" value="HTH_CRP_2"/>
    <property type="match status" value="1"/>
</dbReference>
<dbReference type="SMART" id="SM00100">
    <property type="entry name" value="cNMP"/>
    <property type="match status" value="1"/>
</dbReference>
<keyword evidence="4" id="KW-0804">Transcription</keyword>
<dbReference type="Gene3D" id="1.10.10.10">
    <property type="entry name" value="Winged helix-like DNA-binding domain superfamily/Winged helix DNA-binding domain"/>
    <property type="match status" value="1"/>
</dbReference>
<dbReference type="GO" id="GO:0003677">
    <property type="term" value="F:DNA binding"/>
    <property type="evidence" value="ECO:0007669"/>
    <property type="project" value="UniProtKB-KW"/>
</dbReference>